<feature type="transmembrane region" description="Helical" evidence="1">
    <location>
        <begin position="12"/>
        <end position="30"/>
    </location>
</feature>
<feature type="transmembrane region" description="Helical" evidence="1">
    <location>
        <begin position="191"/>
        <end position="211"/>
    </location>
</feature>
<name>A0A1M7ZE94_9HYPH</name>
<evidence type="ECO:0000259" key="2">
    <source>
        <dbReference type="Pfam" id="PF07885"/>
    </source>
</evidence>
<keyword evidence="1" id="KW-0472">Membrane</keyword>
<dbReference type="Proteomes" id="UP000186406">
    <property type="component" value="Unassembled WGS sequence"/>
</dbReference>
<organism evidence="3 4">
    <name type="scientific">Pseudoxanthobacter soli DSM 19599</name>
    <dbReference type="NCBI Taxonomy" id="1123029"/>
    <lineage>
        <taxon>Bacteria</taxon>
        <taxon>Pseudomonadati</taxon>
        <taxon>Pseudomonadota</taxon>
        <taxon>Alphaproteobacteria</taxon>
        <taxon>Hyphomicrobiales</taxon>
        <taxon>Segnochrobactraceae</taxon>
        <taxon>Pseudoxanthobacter</taxon>
    </lineage>
</organism>
<gene>
    <name evidence="3" type="ORF">SAMN02745172_01280</name>
</gene>
<protein>
    <submittedName>
        <fullName evidence="3">Ion channel</fullName>
    </submittedName>
</protein>
<feature type="transmembrane region" description="Helical" evidence="1">
    <location>
        <begin position="36"/>
        <end position="56"/>
    </location>
</feature>
<reference evidence="3 4" key="1">
    <citation type="submission" date="2016-12" db="EMBL/GenBank/DDBJ databases">
        <authorList>
            <person name="Song W.-J."/>
            <person name="Kurnit D.M."/>
        </authorList>
    </citation>
    <scope>NUCLEOTIDE SEQUENCE [LARGE SCALE GENOMIC DNA]</scope>
    <source>
        <strain evidence="3 4">DSM 19599</strain>
    </source>
</reference>
<feature type="transmembrane region" description="Helical" evidence="1">
    <location>
        <begin position="161"/>
        <end position="179"/>
    </location>
</feature>
<sequence length="222" mass="24885">MSVVRRFIQEHLYMSMTVAMIGCLLLYPSLEKLHSGVATISLIDLTLVLLAIRIAHNSRRMRWPLAAIAVVAIVLDLMRIYEVPKVTTIATLYFCLFYLFAIYSTLKYVLRAGAITLDKLFASLVVYMAMAFFWALVFDLIHELDPSAFGFSTRLAENGVVLYDFLYFSFVTLTTTGYGDIVPYSHQAQSFAVVEQMVGVLYVAILVARLTNLYTAGDGVSD</sequence>
<dbReference type="SUPFAM" id="SSF81324">
    <property type="entry name" value="Voltage-gated potassium channels"/>
    <property type="match status" value="1"/>
</dbReference>
<dbReference type="RefSeq" id="WP_073626681.1">
    <property type="nucleotide sequence ID" value="NZ_FRXO01000002.1"/>
</dbReference>
<evidence type="ECO:0000313" key="4">
    <source>
        <dbReference type="Proteomes" id="UP000186406"/>
    </source>
</evidence>
<dbReference type="Pfam" id="PF07885">
    <property type="entry name" value="Ion_trans_2"/>
    <property type="match status" value="1"/>
</dbReference>
<dbReference type="EMBL" id="FRXO01000002">
    <property type="protein sequence ID" value="SHO63129.1"/>
    <property type="molecule type" value="Genomic_DNA"/>
</dbReference>
<feature type="transmembrane region" description="Helical" evidence="1">
    <location>
        <begin position="63"/>
        <end position="81"/>
    </location>
</feature>
<feature type="domain" description="Potassium channel" evidence="2">
    <location>
        <begin position="144"/>
        <end position="214"/>
    </location>
</feature>
<feature type="transmembrane region" description="Helical" evidence="1">
    <location>
        <begin position="121"/>
        <end position="141"/>
    </location>
</feature>
<proteinExistence type="predicted"/>
<dbReference type="Gene3D" id="1.10.287.70">
    <property type="match status" value="1"/>
</dbReference>
<dbReference type="InterPro" id="IPR013099">
    <property type="entry name" value="K_chnl_dom"/>
</dbReference>
<evidence type="ECO:0000256" key="1">
    <source>
        <dbReference type="SAM" id="Phobius"/>
    </source>
</evidence>
<keyword evidence="1" id="KW-0812">Transmembrane</keyword>
<accession>A0A1M7ZE94</accession>
<dbReference type="STRING" id="1123029.SAMN02745172_01280"/>
<keyword evidence="4" id="KW-1185">Reference proteome</keyword>
<evidence type="ECO:0000313" key="3">
    <source>
        <dbReference type="EMBL" id="SHO63129.1"/>
    </source>
</evidence>
<dbReference type="PROSITE" id="PS51257">
    <property type="entry name" value="PROKAR_LIPOPROTEIN"/>
    <property type="match status" value="1"/>
</dbReference>
<keyword evidence="1" id="KW-1133">Transmembrane helix</keyword>
<dbReference type="AlphaFoldDB" id="A0A1M7ZE94"/>
<feature type="transmembrane region" description="Helical" evidence="1">
    <location>
        <begin position="87"/>
        <end position="109"/>
    </location>
</feature>